<dbReference type="RefSeq" id="WP_012120948.1">
    <property type="nucleotide sequence ID" value="NC_009767.1"/>
</dbReference>
<proteinExistence type="predicted"/>
<protein>
    <recommendedName>
        <fullName evidence="3">Heparin-sulfate lyase N-terminal domain-containing protein</fullName>
    </recommendedName>
</protein>
<name>A7NLX6_ROSCS</name>
<dbReference type="EMBL" id="CP000804">
    <property type="protein sequence ID" value="ABU58524.1"/>
    <property type="molecule type" value="Genomic_DNA"/>
</dbReference>
<accession>A7NLX6</accession>
<dbReference type="PANTHER" id="PTHR40616:SF1">
    <property type="entry name" value="LINALOOL DEHYDRATASE_ISOMERASE DOMAIN-CONTAINING PROTEIN"/>
    <property type="match status" value="1"/>
</dbReference>
<organism evidence="1 2">
    <name type="scientific">Roseiflexus castenholzii (strain DSM 13941 / HLO8)</name>
    <dbReference type="NCBI Taxonomy" id="383372"/>
    <lineage>
        <taxon>Bacteria</taxon>
        <taxon>Bacillati</taxon>
        <taxon>Chloroflexota</taxon>
        <taxon>Chloroflexia</taxon>
        <taxon>Chloroflexales</taxon>
        <taxon>Roseiflexineae</taxon>
        <taxon>Roseiflexaceae</taxon>
        <taxon>Roseiflexus</taxon>
    </lineage>
</organism>
<dbReference type="HOGENOM" id="CLU_366339_0_0_0"/>
<sequence>MLTHPLLEDPANATGKRLFAEGMAAWHARFDEQAGLIEQRTDTGVFHPIRESFGYAYALVQAEGEAALPKAERIIRRALQAQERNPAHIHYGGFKWMDEDRSVTDLNAVQFALEQILPLLLDYGEWISPDLRAHLLDAVRLGVAEIARLNVAVWYTNITLLDILNTVLAGQVLGDEGLLKRGRQRIDEWITFTNRAGGIPEYNSPTYAAVDLAALAELAHRAIDPVIRVKAQVMEERLWIQTALHYHHPTAQLAGPHSRAYHNDVTGGICMIKRVLFRVLGDERLLRRSTYAPQRQDEGSVVAGRCPYHLPRYLERLLREKPERFSIAEMSVASGVFRRITADETPERLGAAEAAITGTGIDMITFMTPTYALGTASVGHHPQNDRLILYYRVPEPRLVGVLFSRYIVNEKVFGSYYHATDRSRGNNLNDEGKFWGVQHHGKSIALYALEPQHEPVHSLKTEVYVLDAASLSEVWVNDTPITLRSTPRRLYPHDAVLIADGDVYIALRPLEPSNLGDEAPILLSERNGELVLSIYNYYQGEAKSFWEYASLSGPFYRQNIRAGFVVEVGDRVEYGDFATFRRHILRSAIDDRLDDAVRTVRYASGADLIELSVDLRANRLLERRINGRVYQPPLLASPVAVQSAEGRVAVGSAHLTCGTVPAWVVADDDGGRWAAANPTDDETHWRFVTPEATIESAAFGFGRVAVYCEDRPLIDVIAVRRAAPLRIECRAAPRVLWNGDDVSGECIFDTSIGAYVLPARF</sequence>
<evidence type="ECO:0008006" key="3">
    <source>
        <dbReference type="Google" id="ProtNLM"/>
    </source>
</evidence>
<dbReference type="AlphaFoldDB" id="A7NLX6"/>
<dbReference type="Proteomes" id="UP000000263">
    <property type="component" value="Chromosome"/>
</dbReference>
<reference evidence="1 2" key="1">
    <citation type="submission" date="2007-08" db="EMBL/GenBank/DDBJ databases">
        <title>Complete sequence of Roseiflexus castenholzii DSM 13941.</title>
        <authorList>
            <consortium name="US DOE Joint Genome Institute"/>
            <person name="Copeland A."/>
            <person name="Lucas S."/>
            <person name="Lapidus A."/>
            <person name="Barry K."/>
            <person name="Glavina del Rio T."/>
            <person name="Dalin E."/>
            <person name="Tice H."/>
            <person name="Pitluck S."/>
            <person name="Thompson L.S."/>
            <person name="Brettin T."/>
            <person name="Bruce D."/>
            <person name="Detter J.C."/>
            <person name="Han C."/>
            <person name="Tapia R."/>
            <person name="Schmutz J."/>
            <person name="Larimer F."/>
            <person name="Land M."/>
            <person name="Hauser L."/>
            <person name="Kyrpides N."/>
            <person name="Mikhailova N."/>
            <person name="Bryant D.A."/>
            <person name="Hanada S."/>
            <person name="Tsukatani Y."/>
            <person name="Richardson P."/>
        </authorList>
    </citation>
    <scope>NUCLEOTIDE SEQUENCE [LARGE SCALE GENOMIC DNA]</scope>
    <source>
        <strain evidence="2">DSM 13941 / HLO8</strain>
    </source>
</reference>
<evidence type="ECO:0000313" key="2">
    <source>
        <dbReference type="Proteomes" id="UP000000263"/>
    </source>
</evidence>
<dbReference type="KEGG" id="rca:Rcas_2444"/>
<dbReference type="PANTHER" id="PTHR40616">
    <property type="entry name" value="LINALOOL DEHYDRATASE_ISOMERASE DOMAIN-CONTAINING PROTEIN"/>
    <property type="match status" value="1"/>
</dbReference>
<dbReference type="OrthoDB" id="9807041at2"/>
<dbReference type="STRING" id="383372.Rcas_2444"/>
<keyword evidence="2" id="KW-1185">Reference proteome</keyword>
<dbReference type="eggNOG" id="ENOG50335A3">
    <property type="taxonomic scope" value="Bacteria"/>
</dbReference>
<evidence type="ECO:0000313" key="1">
    <source>
        <dbReference type="EMBL" id="ABU58524.1"/>
    </source>
</evidence>
<gene>
    <name evidence="1" type="ordered locus">Rcas_2444</name>
</gene>